<name>A0A842HQJ3_9BURK</name>
<dbReference type="PRINTS" id="PR01023">
    <property type="entry name" value="NAFLGMOTY"/>
</dbReference>
<accession>A0A842HQJ3</accession>
<dbReference type="CDD" id="cd07185">
    <property type="entry name" value="OmpA_C-like"/>
    <property type="match status" value="1"/>
</dbReference>
<dbReference type="SUPFAM" id="SSF103088">
    <property type="entry name" value="OmpA-like"/>
    <property type="match status" value="1"/>
</dbReference>
<dbReference type="Pfam" id="PF13441">
    <property type="entry name" value="Gly-zipper_YMGG"/>
    <property type="match status" value="1"/>
</dbReference>
<gene>
    <name evidence="6" type="ORF">GTU67_09350</name>
</gene>
<evidence type="ECO:0000313" key="7">
    <source>
        <dbReference type="Proteomes" id="UP000545386"/>
    </source>
</evidence>
<dbReference type="InterPro" id="IPR036737">
    <property type="entry name" value="OmpA-like_sf"/>
</dbReference>
<protein>
    <submittedName>
        <fullName evidence="6">OmpA family protein</fullName>
    </submittedName>
</protein>
<dbReference type="InterPro" id="IPR006664">
    <property type="entry name" value="OMP_bac"/>
</dbReference>
<dbReference type="PANTHER" id="PTHR30329:SF21">
    <property type="entry name" value="LIPOPROTEIN YIAD-RELATED"/>
    <property type="match status" value="1"/>
</dbReference>
<organism evidence="6 7">
    <name type="scientific">Pusillimonas minor</name>
    <dbReference type="NCBI Taxonomy" id="2697024"/>
    <lineage>
        <taxon>Bacteria</taxon>
        <taxon>Pseudomonadati</taxon>
        <taxon>Pseudomonadota</taxon>
        <taxon>Betaproteobacteria</taxon>
        <taxon>Burkholderiales</taxon>
        <taxon>Alcaligenaceae</taxon>
        <taxon>Pusillimonas</taxon>
    </lineage>
</organism>
<reference evidence="6 7" key="1">
    <citation type="submission" date="2020-08" db="EMBL/GenBank/DDBJ databases">
        <title>Paraeoetvoesia sp. YC-7-48 draft genome sequence.</title>
        <authorList>
            <person name="Yao L."/>
        </authorList>
    </citation>
    <scope>NUCLEOTIDE SEQUENCE [LARGE SCALE GENOMIC DNA]</scope>
    <source>
        <strain evidence="7">YC-7-48</strain>
    </source>
</reference>
<dbReference type="Gene3D" id="3.30.1330.60">
    <property type="entry name" value="OmpA-like domain"/>
    <property type="match status" value="1"/>
</dbReference>
<dbReference type="GO" id="GO:0009279">
    <property type="term" value="C:cell outer membrane"/>
    <property type="evidence" value="ECO:0007669"/>
    <property type="project" value="UniProtKB-SubCell"/>
</dbReference>
<keyword evidence="7" id="KW-1185">Reference proteome</keyword>
<dbReference type="PROSITE" id="PS51123">
    <property type="entry name" value="OMPA_2"/>
    <property type="match status" value="1"/>
</dbReference>
<evidence type="ECO:0000256" key="3">
    <source>
        <dbReference type="ARBA" id="ARBA00023237"/>
    </source>
</evidence>
<dbReference type="Proteomes" id="UP000545386">
    <property type="component" value="Unassembled WGS sequence"/>
</dbReference>
<dbReference type="Pfam" id="PF00691">
    <property type="entry name" value="OmpA"/>
    <property type="match status" value="1"/>
</dbReference>
<evidence type="ECO:0000259" key="5">
    <source>
        <dbReference type="PROSITE" id="PS51123"/>
    </source>
</evidence>
<dbReference type="RefSeq" id="WP_185779810.1">
    <property type="nucleotide sequence ID" value="NZ_JACJUU010000006.1"/>
</dbReference>
<keyword evidence="2 4" id="KW-0472">Membrane</keyword>
<evidence type="ECO:0000313" key="6">
    <source>
        <dbReference type="EMBL" id="MBC2770114.1"/>
    </source>
</evidence>
<dbReference type="InterPro" id="IPR006665">
    <property type="entry name" value="OmpA-like"/>
</dbReference>
<dbReference type="PRINTS" id="PR01021">
    <property type="entry name" value="OMPADOMAIN"/>
</dbReference>
<evidence type="ECO:0000256" key="4">
    <source>
        <dbReference type="PROSITE-ProRule" id="PRU00473"/>
    </source>
</evidence>
<comment type="subcellular location">
    <subcellularLocation>
        <location evidence="1">Cell outer membrane</location>
    </subcellularLocation>
</comment>
<evidence type="ECO:0000256" key="2">
    <source>
        <dbReference type="ARBA" id="ARBA00023136"/>
    </source>
</evidence>
<evidence type="ECO:0000256" key="1">
    <source>
        <dbReference type="ARBA" id="ARBA00004442"/>
    </source>
</evidence>
<comment type="caution">
    <text evidence="6">The sequence shown here is derived from an EMBL/GenBank/DDBJ whole genome shotgun (WGS) entry which is preliminary data.</text>
</comment>
<dbReference type="PANTHER" id="PTHR30329">
    <property type="entry name" value="STATOR ELEMENT OF FLAGELLAR MOTOR COMPLEX"/>
    <property type="match status" value="1"/>
</dbReference>
<dbReference type="AlphaFoldDB" id="A0A842HQJ3"/>
<proteinExistence type="predicted"/>
<dbReference type="EMBL" id="JACJUU010000006">
    <property type="protein sequence ID" value="MBC2770114.1"/>
    <property type="molecule type" value="Genomic_DNA"/>
</dbReference>
<dbReference type="InterPro" id="IPR027367">
    <property type="entry name" value="Gly-zipper_YMGG"/>
</dbReference>
<dbReference type="PROSITE" id="PS51257">
    <property type="entry name" value="PROKAR_LIPOPROTEIN"/>
    <property type="match status" value="1"/>
</dbReference>
<keyword evidence="3" id="KW-0998">Cell outer membrane</keyword>
<dbReference type="InterPro" id="IPR050330">
    <property type="entry name" value="Bact_OuterMem_StrucFunc"/>
</dbReference>
<feature type="domain" description="OmpA-like" evidence="5">
    <location>
        <begin position="106"/>
        <end position="223"/>
    </location>
</feature>
<sequence>MNVSMRLNRVIAGVGIAALLTGCAAVNDTMGGMSQGGRTAAGAGAGAAVGAGLGAIIGDSSKAALIGAGIGAVAGAVAGYNWAGIKNDVQQSGATSLGVDVVEMPDGTLKVLIPSHVSFDTGKYALKPELLPVLDSVARALTQHPELRAKAIGYTDSTGTAQVNQTLSVNRARAVTDYIAARGISGTRLMSEGRGPSNPIADNTTVEGRAMNRRVELFLYAVR</sequence>